<dbReference type="NCBIfam" id="TIGR02532">
    <property type="entry name" value="IV_pilin_GFxxxE"/>
    <property type="match status" value="1"/>
</dbReference>
<keyword evidence="1" id="KW-0472">Membrane</keyword>
<keyword evidence="1" id="KW-1133">Transmembrane helix</keyword>
<accession>A0A1W1E100</accession>
<name>A0A1W1E100_9ZZZZ</name>
<evidence type="ECO:0000256" key="1">
    <source>
        <dbReference type="SAM" id="Phobius"/>
    </source>
</evidence>
<feature type="transmembrane region" description="Helical" evidence="1">
    <location>
        <begin position="33"/>
        <end position="55"/>
    </location>
</feature>
<reference evidence="2" key="1">
    <citation type="submission" date="2016-10" db="EMBL/GenBank/DDBJ databases">
        <authorList>
            <person name="de Groot N.N."/>
        </authorList>
    </citation>
    <scope>NUCLEOTIDE SEQUENCE</scope>
</reference>
<gene>
    <name evidence="2" type="ORF">MNB_SUP05-SYMBIONT-5-1180</name>
</gene>
<dbReference type="EMBL" id="FPHZ01000034">
    <property type="protein sequence ID" value="SFV87538.1"/>
    <property type="molecule type" value="Genomic_DNA"/>
</dbReference>
<dbReference type="AlphaFoldDB" id="A0A1W1E100"/>
<evidence type="ECO:0000313" key="2">
    <source>
        <dbReference type="EMBL" id="SFV87538.1"/>
    </source>
</evidence>
<dbReference type="Pfam" id="PF07963">
    <property type="entry name" value="N_methyl"/>
    <property type="match status" value="1"/>
</dbReference>
<proteinExistence type="predicted"/>
<keyword evidence="1" id="KW-0812">Transmembrane</keyword>
<organism evidence="2">
    <name type="scientific">hydrothermal vent metagenome</name>
    <dbReference type="NCBI Taxonomy" id="652676"/>
    <lineage>
        <taxon>unclassified sequences</taxon>
        <taxon>metagenomes</taxon>
        <taxon>ecological metagenomes</taxon>
    </lineage>
</organism>
<evidence type="ECO:0008006" key="3">
    <source>
        <dbReference type="Google" id="ProtNLM"/>
    </source>
</evidence>
<dbReference type="InterPro" id="IPR045584">
    <property type="entry name" value="Pilin-like"/>
</dbReference>
<protein>
    <recommendedName>
        <fullName evidence="3">Prepilin-type N-terminal cleavage/methylation domain-containing protein</fullName>
    </recommendedName>
</protein>
<dbReference type="InterPro" id="IPR012902">
    <property type="entry name" value="N_methyl_site"/>
</dbReference>
<sequence>MSLPIGQIYLITTKRKKMKNSKTMHKNKKQSGFSIVELSIVLAIIAAAVAVILFSGSKMFGEAKKTAVLNDTAVAIPAAISICSSIHRGDLSSCNKDSLMRKAPTLETETACGDSWTIVASSTKVVLTYPLDSCESKDNIGNEVVEYVKELPRIDATNTSYTSSSSDLKITYLRK</sequence>
<dbReference type="SUPFAM" id="SSF54523">
    <property type="entry name" value="Pili subunits"/>
    <property type="match status" value="1"/>
</dbReference>